<accession>A0AAD9KV63</accession>
<sequence>MKDPDKNKEVFYNQLASVLSGIPHTDKLLLIGDFNARVGRDKDKWSLVMGKHGIGKCNSNGEFLLALSTEI</sequence>
<dbReference type="EMBL" id="JAODUO010000594">
    <property type="protein sequence ID" value="KAK2177495.1"/>
    <property type="molecule type" value="Genomic_DNA"/>
</dbReference>
<name>A0AAD9KV63_RIDPI</name>
<dbReference type="Gene3D" id="3.60.10.10">
    <property type="entry name" value="Endonuclease/exonuclease/phosphatase"/>
    <property type="match status" value="1"/>
</dbReference>
<protein>
    <recommendedName>
        <fullName evidence="3">Craniofacial development protein 2-like</fullName>
    </recommendedName>
</protein>
<reference evidence="1" key="1">
    <citation type="journal article" date="2023" name="Mol. Biol. Evol.">
        <title>Third-Generation Sequencing Reveals the Adaptive Role of the Epigenome in Three Deep-Sea Polychaetes.</title>
        <authorList>
            <person name="Perez M."/>
            <person name="Aroh O."/>
            <person name="Sun Y."/>
            <person name="Lan Y."/>
            <person name="Juniper S.K."/>
            <person name="Young C.R."/>
            <person name="Angers B."/>
            <person name="Qian P.Y."/>
        </authorList>
    </citation>
    <scope>NUCLEOTIDE SEQUENCE</scope>
    <source>
        <strain evidence="1">R07B-5</strain>
    </source>
</reference>
<keyword evidence="2" id="KW-1185">Reference proteome</keyword>
<gene>
    <name evidence="1" type="ORF">NP493_595g01035</name>
</gene>
<dbReference type="AlphaFoldDB" id="A0AAD9KV63"/>
<evidence type="ECO:0008006" key="3">
    <source>
        <dbReference type="Google" id="ProtNLM"/>
    </source>
</evidence>
<organism evidence="1 2">
    <name type="scientific">Ridgeia piscesae</name>
    <name type="common">Tubeworm</name>
    <dbReference type="NCBI Taxonomy" id="27915"/>
    <lineage>
        <taxon>Eukaryota</taxon>
        <taxon>Metazoa</taxon>
        <taxon>Spiralia</taxon>
        <taxon>Lophotrochozoa</taxon>
        <taxon>Annelida</taxon>
        <taxon>Polychaeta</taxon>
        <taxon>Sedentaria</taxon>
        <taxon>Canalipalpata</taxon>
        <taxon>Sabellida</taxon>
        <taxon>Siboglinidae</taxon>
        <taxon>Ridgeia</taxon>
    </lineage>
</organism>
<dbReference type="InterPro" id="IPR036691">
    <property type="entry name" value="Endo/exonu/phosph_ase_sf"/>
</dbReference>
<dbReference type="Proteomes" id="UP001209878">
    <property type="component" value="Unassembled WGS sequence"/>
</dbReference>
<dbReference type="SUPFAM" id="SSF56219">
    <property type="entry name" value="DNase I-like"/>
    <property type="match status" value="1"/>
</dbReference>
<evidence type="ECO:0000313" key="2">
    <source>
        <dbReference type="Proteomes" id="UP001209878"/>
    </source>
</evidence>
<proteinExistence type="predicted"/>
<comment type="caution">
    <text evidence="1">The sequence shown here is derived from an EMBL/GenBank/DDBJ whole genome shotgun (WGS) entry which is preliminary data.</text>
</comment>
<evidence type="ECO:0000313" key="1">
    <source>
        <dbReference type="EMBL" id="KAK2177495.1"/>
    </source>
</evidence>